<evidence type="ECO:0000256" key="1">
    <source>
        <dbReference type="SAM" id="MobiDB-lite"/>
    </source>
</evidence>
<comment type="caution">
    <text evidence="2">The sequence shown here is derived from an EMBL/GenBank/DDBJ whole genome shotgun (WGS) entry which is preliminary data.</text>
</comment>
<gene>
    <name evidence="2" type="ORF">GCM10023081_00570</name>
</gene>
<protein>
    <submittedName>
        <fullName evidence="2">Uncharacterized protein</fullName>
    </submittedName>
</protein>
<sequence>METARAGGAALAGDPLANALGGGSGPHSVVPEAAGLRSAENQWGKNRRAGNQLKWPQRIDGQP</sequence>
<feature type="region of interest" description="Disordered" evidence="1">
    <location>
        <begin position="1"/>
        <end position="63"/>
    </location>
</feature>
<feature type="compositionally biased region" description="Low complexity" evidence="1">
    <location>
        <begin position="1"/>
        <end position="19"/>
    </location>
</feature>
<keyword evidence="3" id="KW-1185">Reference proteome</keyword>
<name>A0ABP7BR35_9MICC</name>
<reference evidence="3" key="1">
    <citation type="journal article" date="2019" name="Int. J. Syst. Evol. Microbiol.">
        <title>The Global Catalogue of Microorganisms (GCM) 10K type strain sequencing project: providing services to taxonomists for standard genome sequencing and annotation.</title>
        <authorList>
            <consortium name="The Broad Institute Genomics Platform"/>
            <consortium name="The Broad Institute Genome Sequencing Center for Infectious Disease"/>
            <person name="Wu L."/>
            <person name="Ma J."/>
        </authorList>
    </citation>
    <scope>NUCLEOTIDE SEQUENCE [LARGE SCALE GENOMIC DNA]</scope>
    <source>
        <strain evidence="3">JCM 30742</strain>
    </source>
</reference>
<proteinExistence type="predicted"/>
<dbReference type="Proteomes" id="UP001500752">
    <property type="component" value="Unassembled WGS sequence"/>
</dbReference>
<accession>A0ABP7BR35</accession>
<dbReference type="EMBL" id="BAABEO010000001">
    <property type="protein sequence ID" value="GAA3665641.1"/>
    <property type="molecule type" value="Genomic_DNA"/>
</dbReference>
<organism evidence="2 3">
    <name type="scientific">Arthrobacter ginkgonis</name>
    <dbReference type="NCBI Taxonomy" id="1630594"/>
    <lineage>
        <taxon>Bacteria</taxon>
        <taxon>Bacillati</taxon>
        <taxon>Actinomycetota</taxon>
        <taxon>Actinomycetes</taxon>
        <taxon>Micrococcales</taxon>
        <taxon>Micrococcaceae</taxon>
        <taxon>Arthrobacter</taxon>
    </lineage>
</organism>
<evidence type="ECO:0000313" key="3">
    <source>
        <dbReference type="Proteomes" id="UP001500752"/>
    </source>
</evidence>
<evidence type="ECO:0000313" key="2">
    <source>
        <dbReference type="EMBL" id="GAA3665641.1"/>
    </source>
</evidence>